<dbReference type="Proteomes" id="UP000280307">
    <property type="component" value="Unassembled WGS sequence"/>
</dbReference>
<dbReference type="PANTHER" id="PTHR48100">
    <property type="entry name" value="BROAD-SPECIFICITY PHOSPHATASE YOR283W-RELATED"/>
    <property type="match status" value="1"/>
</dbReference>
<evidence type="ECO:0000256" key="1">
    <source>
        <dbReference type="PIRSR" id="PIRSR613078-1"/>
    </source>
</evidence>
<dbReference type="CDD" id="cd07067">
    <property type="entry name" value="HP_PGM_like"/>
    <property type="match status" value="1"/>
</dbReference>
<reference evidence="3 4" key="1">
    <citation type="submission" date="2018-12" db="EMBL/GenBank/DDBJ databases">
        <title>Genome Sequence of Candidatus Viridilinea halotolerans isolated from saline sulfide-rich spring.</title>
        <authorList>
            <person name="Grouzdev D.S."/>
            <person name="Burganskaya E.I."/>
            <person name="Krutkina M.S."/>
            <person name="Sukhacheva M.V."/>
            <person name="Gorlenko V.M."/>
        </authorList>
    </citation>
    <scope>NUCLEOTIDE SEQUENCE [LARGE SCALE GENOMIC DNA]</scope>
    <source>
        <strain evidence="3">Chok-6</strain>
    </source>
</reference>
<dbReference type="InterPro" id="IPR013078">
    <property type="entry name" value="His_Pase_superF_clade-1"/>
</dbReference>
<dbReference type="GO" id="GO:0016791">
    <property type="term" value="F:phosphatase activity"/>
    <property type="evidence" value="ECO:0007669"/>
    <property type="project" value="TreeGrafter"/>
</dbReference>
<dbReference type="GO" id="GO:0005737">
    <property type="term" value="C:cytoplasm"/>
    <property type="evidence" value="ECO:0007669"/>
    <property type="project" value="TreeGrafter"/>
</dbReference>
<feature type="active site" description="Tele-phosphohistidine intermediate" evidence="1">
    <location>
        <position position="9"/>
    </location>
</feature>
<dbReference type="AlphaFoldDB" id="A0A426TS06"/>
<dbReference type="Gene3D" id="3.40.50.1240">
    <property type="entry name" value="Phosphoglycerate mutase-like"/>
    <property type="match status" value="1"/>
</dbReference>
<sequence length="237" mass="26851">MTQIYFIRHGEAWANVQPMMAGMQGDKGLTPRGIAQVERLRDRLAHGELQADVLIASPLPRAKRTAEIIQPALNLPIMFDDDVQEFKIGEADGMTNQEAWAKFGQPNFDEFPLRPIAPGGENVGRFTLRVAETLTRIAQEHTGKTIVIVCHGGFIDAAFIHFWRMPSLVIPPTDLHTRNASITHWERIQRRGRAVWRLHSYNDIAHLHDIGTVESVRWEDTELTSEDHLVAPFHEGE</sequence>
<evidence type="ECO:0000313" key="3">
    <source>
        <dbReference type="EMBL" id="RRR66538.1"/>
    </source>
</evidence>
<dbReference type="PANTHER" id="PTHR48100:SF59">
    <property type="entry name" value="ADENOSYLCOBALAMIN_ALPHA-RIBAZOLE PHOSPHATASE"/>
    <property type="match status" value="1"/>
</dbReference>
<evidence type="ECO:0000256" key="2">
    <source>
        <dbReference type="PIRSR" id="PIRSR613078-2"/>
    </source>
</evidence>
<proteinExistence type="predicted"/>
<feature type="binding site" evidence="2">
    <location>
        <position position="61"/>
    </location>
    <ligand>
        <name>substrate</name>
    </ligand>
</feature>
<accession>A0A426TS06</accession>
<dbReference type="EMBL" id="RSAS01000845">
    <property type="protein sequence ID" value="RRR66538.1"/>
    <property type="molecule type" value="Genomic_DNA"/>
</dbReference>
<evidence type="ECO:0000313" key="4">
    <source>
        <dbReference type="Proteomes" id="UP000280307"/>
    </source>
</evidence>
<name>A0A426TS06_9CHLR</name>
<feature type="binding site" evidence="2">
    <location>
        <begin position="8"/>
        <end position="15"/>
    </location>
    <ligand>
        <name>substrate</name>
    </ligand>
</feature>
<dbReference type="InterPro" id="IPR050275">
    <property type="entry name" value="PGM_Phosphatase"/>
</dbReference>
<dbReference type="SMART" id="SM00855">
    <property type="entry name" value="PGAM"/>
    <property type="match status" value="1"/>
</dbReference>
<dbReference type="Pfam" id="PF00300">
    <property type="entry name" value="His_Phos_1"/>
    <property type="match status" value="1"/>
</dbReference>
<organism evidence="3 4">
    <name type="scientific">Candidatus Viridilinea halotolerans</name>
    <dbReference type="NCBI Taxonomy" id="2491704"/>
    <lineage>
        <taxon>Bacteria</taxon>
        <taxon>Bacillati</taxon>
        <taxon>Chloroflexota</taxon>
        <taxon>Chloroflexia</taxon>
        <taxon>Chloroflexales</taxon>
        <taxon>Chloroflexineae</taxon>
        <taxon>Oscillochloridaceae</taxon>
        <taxon>Candidatus Viridilinea</taxon>
    </lineage>
</organism>
<protein>
    <submittedName>
        <fullName evidence="3">Histidine phosphatase family protein</fullName>
    </submittedName>
</protein>
<comment type="caution">
    <text evidence="3">The sequence shown here is derived from an EMBL/GenBank/DDBJ whole genome shotgun (WGS) entry which is preliminary data.</text>
</comment>
<feature type="active site" description="Proton donor/acceptor" evidence="1">
    <location>
        <position position="85"/>
    </location>
</feature>
<gene>
    <name evidence="3" type="ORF">EI684_20580</name>
</gene>
<dbReference type="SUPFAM" id="SSF53254">
    <property type="entry name" value="Phosphoglycerate mutase-like"/>
    <property type="match status" value="1"/>
</dbReference>
<dbReference type="InterPro" id="IPR029033">
    <property type="entry name" value="His_PPase_superfam"/>
</dbReference>